<dbReference type="GO" id="GO:0005524">
    <property type="term" value="F:ATP binding"/>
    <property type="evidence" value="ECO:0007669"/>
    <property type="project" value="TreeGrafter"/>
</dbReference>
<dbReference type="PANTHER" id="PTHR30115">
    <property type="entry name" value="NITROGEN REGULATORY PROTEIN P-II"/>
    <property type="match status" value="1"/>
</dbReference>
<dbReference type="Pfam" id="PF00543">
    <property type="entry name" value="P-II"/>
    <property type="match status" value="1"/>
</dbReference>
<dbReference type="KEGG" id="hyf:DTO96_100725"/>
<dbReference type="PROSITE" id="PS00638">
    <property type="entry name" value="PII_GLNB_CTER"/>
    <property type="match status" value="1"/>
</dbReference>
<evidence type="ECO:0000256" key="1">
    <source>
        <dbReference type="RuleBase" id="RU003936"/>
    </source>
</evidence>
<accession>A0A345D9H0</accession>
<evidence type="ECO:0000313" key="2">
    <source>
        <dbReference type="EMBL" id="AXF85008.1"/>
    </source>
</evidence>
<dbReference type="EMBL" id="CP031124">
    <property type="protein sequence ID" value="AXF85008.1"/>
    <property type="molecule type" value="Genomic_DNA"/>
</dbReference>
<dbReference type="PANTHER" id="PTHR30115:SF11">
    <property type="entry name" value="NITROGEN REGULATORY PROTEIN P-II HOMOLOG"/>
    <property type="match status" value="1"/>
</dbReference>
<sequence>MKLVTAIIRPEKLADVKAALFKVGVTGMSLTKIAGHGGEHEVLEHYRGQQVKLEFQEKIELKIAVSETFVDVTIATICNSAQTGEVGDGKIFVQPLERVVRIRTQELNEGALTPVGTDPNGPF</sequence>
<dbReference type="Proteomes" id="UP000252182">
    <property type="component" value="Chromosome"/>
</dbReference>
<dbReference type="PRINTS" id="PR00340">
    <property type="entry name" value="PIIGLNB"/>
</dbReference>
<protein>
    <submittedName>
        <fullName evidence="2">Nitrogen regulatory protein P-II</fullName>
    </submittedName>
</protein>
<dbReference type="InterPro" id="IPR017918">
    <property type="entry name" value="N-reg_PII_CS"/>
</dbReference>
<dbReference type="PROSITE" id="PS51343">
    <property type="entry name" value="PII_GLNB_DOM"/>
    <property type="match status" value="1"/>
</dbReference>
<dbReference type="Gene3D" id="3.30.70.120">
    <property type="match status" value="1"/>
</dbReference>
<keyword evidence="3" id="KW-1185">Reference proteome</keyword>
<reference evidence="3" key="1">
    <citation type="submission" date="2018-07" db="EMBL/GenBank/DDBJ databases">
        <authorList>
            <person name="Kim H."/>
        </authorList>
    </citation>
    <scope>NUCLEOTIDE SEQUENCE [LARGE SCALE GENOMIC DNA]</scope>
    <source>
        <strain evidence="3">F02</strain>
    </source>
</reference>
<dbReference type="SMART" id="SM00938">
    <property type="entry name" value="P-II"/>
    <property type="match status" value="1"/>
</dbReference>
<proteinExistence type="inferred from homology"/>
<dbReference type="GO" id="GO:0006808">
    <property type="term" value="P:regulation of nitrogen utilization"/>
    <property type="evidence" value="ECO:0007669"/>
    <property type="project" value="InterPro"/>
</dbReference>
<evidence type="ECO:0000313" key="3">
    <source>
        <dbReference type="Proteomes" id="UP000252182"/>
    </source>
</evidence>
<dbReference type="SUPFAM" id="SSF54913">
    <property type="entry name" value="GlnB-like"/>
    <property type="match status" value="1"/>
</dbReference>
<dbReference type="AlphaFoldDB" id="A0A345D9H0"/>
<dbReference type="GO" id="GO:0030234">
    <property type="term" value="F:enzyme regulator activity"/>
    <property type="evidence" value="ECO:0007669"/>
    <property type="project" value="InterPro"/>
</dbReference>
<gene>
    <name evidence="2" type="primary">glnB_1</name>
    <name evidence="2" type="ORF">DTO96_100725</name>
</gene>
<name>A0A345D9H0_9BURK</name>
<organism evidence="2 3">
    <name type="scientific">Ephemeroptericola cinctiostellae</name>
    <dbReference type="NCBI Taxonomy" id="2268024"/>
    <lineage>
        <taxon>Bacteria</taxon>
        <taxon>Pseudomonadati</taxon>
        <taxon>Pseudomonadota</taxon>
        <taxon>Betaproteobacteria</taxon>
        <taxon>Burkholderiales</taxon>
        <taxon>Burkholderiaceae</taxon>
        <taxon>Ephemeroptericola</taxon>
    </lineage>
</organism>
<dbReference type="OrthoDB" id="6386089at2"/>
<dbReference type="GO" id="GO:0005829">
    <property type="term" value="C:cytosol"/>
    <property type="evidence" value="ECO:0007669"/>
    <property type="project" value="TreeGrafter"/>
</dbReference>
<dbReference type="InterPro" id="IPR011322">
    <property type="entry name" value="N-reg_PII-like_a/b"/>
</dbReference>
<dbReference type="InterPro" id="IPR015867">
    <property type="entry name" value="N-reg_PII/ATP_PRibTrfase_C"/>
</dbReference>
<comment type="similarity">
    <text evidence="1">Belongs to the P(II) protein family.</text>
</comment>
<dbReference type="RefSeq" id="WP_114562249.1">
    <property type="nucleotide sequence ID" value="NZ_CP031124.1"/>
</dbReference>
<dbReference type="InterPro" id="IPR002187">
    <property type="entry name" value="N-reg_PII"/>
</dbReference>